<dbReference type="Pfam" id="PF09476">
    <property type="entry name" value="Pilus_CpaD"/>
    <property type="match status" value="1"/>
</dbReference>
<dbReference type="AlphaFoldDB" id="A0A7Y0BL99"/>
<dbReference type="EMBL" id="JABBGM010000001">
    <property type="protein sequence ID" value="NML92447.1"/>
    <property type="molecule type" value="Genomic_DNA"/>
</dbReference>
<evidence type="ECO:0000313" key="3">
    <source>
        <dbReference type="EMBL" id="NML92447.1"/>
    </source>
</evidence>
<sequence length="221" mass="22939">MSTIKPSSFRTFASLAAVSLALALGGCAGMPTNAALDSVHQPVVQRDSYTIDLATDAGQGVSPAEQRRLAGWFETMDLAYGDKVAIDDPNESPDVRNAIENVAGRFGITLAPTAPVTQGELYPGTVRVVVTRTIASVPGCPDWSAKSDANIGNATSKNYGCAINGNLAAMVANKEDLVHGARTRGETVVMSSSKAIESYRSMEPTGKSGLKETSTKSGGGN</sequence>
<keyword evidence="2" id="KW-0732">Signal</keyword>
<evidence type="ECO:0000256" key="2">
    <source>
        <dbReference type="SAM" id="SignalP"/>
    </source>
</evidence>
<dbReference type="PROSITE" id="PS51257">
    <property type="entry name" value="PROKAR_LIPOPROTEIN"/>
    <property type="match status" value="1"/>
</dbReference>
<evidence type="ECO:0000256" key="1">
    <source>
        <dbReference type="SAM" id="MobiDB-lite"/>
    </source>
</evidence>
<dbReference type="InterPro" id="IPR019027">
    <property type="entry name" value="Pilus_biogenesis_CpaD-related"/>
</dbReference>
<feature type="region of interest" description="Disordered" evidence="1">
    <location>
        <begin position="191"/>
        <end position="221"/>
    </location>
</feature>
<proteinExistence type="predicted"/>
<comment type="caution">
    <text evidence="3">The sequence shown here is derived from an EMBL/GenBank/DDBJ whole genome shotgun (WGS) entry which is preliminary data.</text>
</comment>
<organism evidence="3 4">
    <name type="scientific">Novosphingobium olei</name>
    <dbReference type="NCBI Taxonomy" id="2728851"/>
    <lineage>
        <taxon>Bacteria</taxon>
        <taxon>Pseudomonadati</taxon>
        <taxon>Pseudomonadota</taxon>
        <taxon>Alphaproteobacteria</taxon>
        <taxon>Sphingomonadales</taxon>
        <taxon>Sphingomonadaceae</taxon>
        <taxon>Novosphingobium</taxon>
    </lineage>
</organism>
<dbReference type="Proteomes" id="UP000583556">
    <property type="component" value="Unassembled WGS sequence"/>
</dbReference>
<protein>
    <submittedName>
        <fullName evidence="3">Pilus assembly protein CpaD</fullName>
    </submittedName>
</protein>
<feature type="chain" id="PRO_5030979404" evidence="2">
    <location>
        <begin position="29"/>
        <end position="221"/>
    </location>
</feature>
<reference evidence="3 4" key="1">
    <citation type="submission" date="2020-04" db="EMBL/GenBank/DDBJ databases">
        <title>Novosphingobium sp. TW-4 isolated from soil.</title>
        <authorList>
            <person name="Dahal R.H."/>
            <person name="Chaudhary D.K."/>
        </authorList>
    </citation>
    <scope>NUCLEOTIDE SEQUENCE [LARGE SCALE GENOMIC DNA]</scope>
    <source>
        <strain evidence="3 4">TW-4</strain>
    </source>
</reference>
<accession>A0A7Y0BL99</accession>
<keyword evidence="4" id="KW-1185">Reference proteome</keyword>
<gene>
    <name evidence="3" type="ORF">HHL27_02030</name>
</gene>
<name>A0A7Y0BL99_9SPHN</name>
<dbReference type="RefSeq" id="WP_169491691.1">
    <property type="nucleotide sequence ID" value="NZ_JABBGM010000001.1"/>
</dbReference>
<feature type="signal peptide" evidence="2">
    <location>
        <begin position="1"/>
        <end position="28"/>
    </location>
</feature>
<evidence type="ECO:0000313" key="4">
    <source>
        <dbReference type="Proteomes" id="UP000583556"/>
    </source>
</evidence>